<sequence length="195" mass="22033">MNGFLNRAEAFPNQPTPFKENGNAPHKLGLHKEESAQVIPPNFEPRSQRQFIAPNPLAISKIFRYVVTPHKSSSAGTVHEINQCILADMMAVIRFKRPLPQNPWLTISQSQLLNIHPCFIAPTLPSRHSEIRIVLQYSVILYEKIYELNLSDQQMNGFLNRAQAFPNQPTSIQRKWKCAPQTGAIQRGKLPGDSA</sequence>
<keyword evidence="3" id="KW-1185">Reference proteome</keyword>
<gene>
    <name evidence="2" type="ORF">CEXT_743311</name>
</gene>
<reference evidence="2 3" key="1">
    <citation type="submission" date="2021-06" db="EMBL/GenBank/DDBJ databases">
        <title>Caerostris extrusa draft genome.</title>
        <authorList>
            <person name="Kono N."/>
            <person name="Arakawa K."/>
        </authorList>
    </citation>
    <scope>NUCLEOTIDE SEQUENCE [LARGE SCALE GENOMIC DNA]</scope>
</reference>
<feature type="region of interest" description="Disordered" evidence="1">
    <location>
        <begin position="1"/>
        <end position="22"/>
    </location>
</feature>
<dbReference type="AlphaFoldDB" id="A0AAV4VTL1"/>
<comment type="caution">
    <text evidence="2">The sequence shown here is derived from an EMBL/GenBank/DDBJ whole genome shotgun (WGS) entry which is preliminary data.</text>
</comment>
<proteinExistence type="predicted"/>
<name>A0AAV4VTL1_CAEEX</name>
<evidence type="ECO:0000313" key="3">
    <source>
        <dbReference type="Proteomes" id="UP001054945"/>
    </source>
</evidence>
<dbReference type="EMBL" id="BPLR01015112">
    <property type="protein sequence ID" value="GIY73652.1"/>
    <property type="molecule type" value="Genomic_DNA"/>
</dbReference>
<organism evidence="2 3">
    <name type="scientific">Caerostris extrusa</name>
    <name type="common">Bark spider</name>
    <name type="synonym">Caerostris bankana</name>
    <dbReference type="NCBI Taxonomy" id="172846"/>
    <lineage>
        <taxon>Eukaryota</taxon>
        <taxon>Metazoa</taxon>
        <taxon>Ecdysozoa</taxon>
        <taxon>Arthropoda</taxon>
        <taxon>Chelicerata</taxon>
        <taxon>Arachnida</taxon>
        <taxon>Araneae</taxon>
        <taxon>Araneomorphae</taxon>
        <taxon>Entelegynae</taxon>
        <taxon>Araneoidea</taxon>
        <taxon>Araneidae</taxon>
        <taxon>Caerostris</taxon>
    </lineage>
</organism>
<protein>
    <submittedName>
        <fullName evidence="2">Uncharacterized protein</fullName>
    </submittedName>
</protein>
<accession>A0AAV4VTL1</accession>
<evidence type="ECO:0000256" key="1">
    <source>
        <dbReference type="SAM" id="MobiDB-lite"/>
    </source>
</evidence>
<dbReference type="Proteomes" id="UP001054945">
    <property type="component" value="Unassembled WGS sequence"/>
</dbReference>
<evidence type="ECO:0000313" key="2">
    <source>
        <dbReference type="EMBL" id="GIY73652.1"/>
    </source>
</evidence>